<dbReference type="PRINTS" id="PR00081">
    <property type="entry name" value="GDHRDH"/>
</dbReference>
<comment type="similarity">
    <text evidence="1">Belongs to the short-chain dehydrogenases/reductases (SDR) family.</text>
</comment>
<dbReference type="Gene3D" id="3.40.50.720">
    <property type="entry name" value="NAD(P)-binding Rossmann-like Domain"/>
    <property type="match status" value="1"/>
</dbReference>
<dbReference type="InterPro" id="IPR002347">
    <property type="entry name" value="SDR_fam"/>
</dbReference>
<dbReference type="PANTHER" id="PTHR24321:SF8">
    <property type="entry name" value="ESTRADIOL 17-BETA-DEHYDROGENASE 8-RELATED"/>
    <property type="match status" value="1"/>
</dbReference>
<accession>A0ABY7VTF0</accession>
<protein>
    <submittedName>
        <fullName evidence="3">SDR family oxidoreductase</fullName>
    </submittedName>
</protein>
<evidence type="ECO:0000313" key="4">
    <source>
        <dbReference type="Proteomes" id="UP001214250"/>
    </source>
</evidence>
<evidence type="ECO:0000313" key="3">
    <source>
        <dbReference type="EMBL" id="WDE97186.1"/>
    </source>
</evidence>
<sequence>MNKKLNGHTVIISGAAGDIGRATVMAYAQQGANIAAGDILEPEALSDLRDQVEALGCRFHYQKCDVTEASEVNNWIDQVTEDLGLPDIVVSNAAVTKQMSLREIDVEEWQRQIAINLTGSFNLISQCANRLSQAKKPGRMVVVGSWAAENVHRNLPAYCTSKAGLRMLMKCAAKEYAPDQILINEIAPGIVDAGLSAKIFREKPQIKESLLEQVPLGRFLTPQDIAEQIVYLSSFDNCHITGTILLMDGGLSLNTECSTK</sequence>
<dbReference type="PANTHER" id="PTHR24321">
    <property type="entry name" value="DEHYDROGENASES, SHORT CHAIN"/>
    <property type="match status" value="1"/>
</dbReference>
<dbReference type="InterPro" id="IPR020904">
    <property type="entry name" value="Sc_DH/Rdtase_CS"/>
</dbReference>
<keyword evidence="2" id="KW-0560">Oxidoreductase</keyword>
<evidence type="ECO:0000256" key="2">
    <source>
        <dbReference type="ARBA" id="ARBA00023002"/>
    </source>
</evidence>
<proteinExistence type="inferred from homology"/>
<dbReference type="CDD" id="cd05233">
    <property type="entry name" value="SDR_c"/>
    <property type="match status" value="1"/>
</dbReference>
<dbReference type="Pfam" id="PF13561">
    <property type="entry name" value="adh_short_C2"/>
    <property type="match status" value="1"/>
</dbReference>
<evidence type="ECO:0000256" key="1">
    <source>
        <dbReference type="ARBA" id="ARBA00006484"/>
    </source>
</evidence>
<gene>
    <name evidence="3" type="ORF">PQO03_04355</name>
</gene>
<dbReference type="RefSeq" id="WP_274151422.1">
    <property type="nucleotide sequence ID" value="NZ_CP117811.1"/>
</dbReference>
<reference evidence="3 4" key="1">
    <citation type="submission" date="2023-02" db="EMBL/GenBank/DDBJ databases">
        <title>Genome sequence of Lentisphaera profundi SAORIC-696.</title>
        <authorList>
            <person name="Kim e."/>
            <person name="Cho J.-C."/>
            <person name="Choi A."/>
            <person name="Kang I."/>
        </authorList>
    </citation>
    <scope>NUCLEOTIDE SEQUENCE [LARGE SCALE GENOMIC DNA]</scope>
    <source>
        <strain evidence="3 4">SAORIC-696</strain>
    </source>
</reference>
<dbReference type="SUPFAM" id="SSF51735">
    <property type="entry name" value="NAD(P)-binding Rossmann-fold domains"/>
    <property type="match status" value="1"/>
</dbReference>
<dbReference type="InterPro" id="IPR036291">
    <property type="entry name" value="NAD(P)-bd_dom_sf"/>
</dbReference>
<keyword evidence="4" id="KW-1185">Reference proteome</keyword>
<name>A0ABY7VTF0_9BACT</name>
<dbReference type="Proteomes" id="UP001214250">
    <property type="component" value="Chromosome 1"/>
</dbReference>
<dbReference type="PROSITE" id="PS00061">
    <property type="entry name" value="ADH_SHORT"/>
    <property type="match status" value="1"/>
</dbReference>
<dbReference type="EMBL" id="CP117811">
    <property type="protein sequence ID" value="WDE97186.1"/>
    <property type="molecule type" value="Genomic_DNA"/>
</dbReference>
<organism evidence="3 4">
    <name type="scientific">Lentisphaera profundi</name>
    <dbReference type="NCBI Taxonomy" id="1658616"/>
    <lineage>
        <taxon>Bacteria</taxon>
        <taxon>Pseudomonadati</taxon>
        <taxon>Lentisphaerota</taxon>
        <taxon>Lentisphaeria</taxon>
        <taxon>Lentisphaerales</taxon>
        <taxon>Lentisphaeraceae</taxon>
        <taxon>Lentisphaera</taxon>
    </lineage>
</organism>